<organism evidence="3 4">
    <name type="scientific">Roseiterribacter gracilis</name>
    <dbReference type="NCBI Taxonomy" id="2812848"/>
    <lineage>
        <taxon>Bacteria</taxon>
        <taxon>Pseudomonadati</taxon>
        <taxon>Pseudomonadota</taxon>
        <taxon>Alphaproteobacteria</taxon>
        <taxon>Rhodospirillales</taxon>
        <taxon>Roseiterribacteraceae</taxon>
        <taxon>Roseiterribacter</taxon>
    </lineage>
</organism>
<keyword evidence="2" id="KW-0456">Lyase</keyword>
<evidence type="ECO:0000256" key="1">
    <source>
        <dbReference type="ARBA" id="ARBA00023098"/>
    </source>
</evidence>
<comment type="caution">
    <text evidence="3">The sequence shown here is derived from an EMBL/GenBank/DDBJ whole genome shotgun (WGS) entry which is preliminary data.</text>
</comment>
<name>A0A8S8XE90_9PROT</name>
<dbReference type="CDD" id="cd06558">
    <property type="entry name" value="crotonase-like"/>
    <property type="match status" value="1"/>
</dbReference>
<dbReference type="InterPro" id="IPR001753">
    <property type="entry name" value="Enoyl-CoA_hydra/iso"/>
</dbReference>
<evidence type="ECO:0000256" key="2">
    <source>
        <dbReference type="ARBA" id="ARBA00023239"/>
    </source>
</evidence>
<gene>
    <name evidence="3" type="ORF">TMPK1_39900</name>
</gene>
<reference evidence="3" key="1">
    <citation type="submission" date="2021-02" db="EMBL/GenBank/DDBJ databases">
        <title>Genome sequence of Rhodospirillales sp. strain TMPK1 isolated from soil.</title>
        <authorList>
            <person name="Nakai R."/>
            <person name="Kusada H."/>
            <person name="Tamaki H."/>
        </authorList>
    </citation>
    <scope>NUCLEOTIDE SEQUENCE</scope>
    <source>
        <strain evidence="3">TMPK1</strain>
    </source>
</reference>
<protein>
    <submittedName>
        <fullName evidence="3">Enoyl-CoA hydratase</fullName>
    </submittedName>
</protein>
<keyword evidence="4" id="KW-1185">Reference proteome</keyword>
<dbReference type="GO" id="GO:0016829">
    <property type="term" value="F:lyase activity"/>
    <property type="evidence" value="ECO:0007669"/>
    <property type="project" value="UniProtKB-KW"/>
</dbReference>
<keyword evidence="1" id="KW-0443">Lipid metabolism</keyword>
<dbReference type="Proteomes" id="UP000681075">
    <property type="component" value="Unassembled WGS sequence"/>
</dbReference>
<dbReference type="EMBL" id="BOPV01000001">
    <property type="protein sequence ID" value="GIL41753.1"/>
    <property type="molecule type" value="Genomic_DNA"/>
</dbReference>
<dbReference type="PANTHER" id="PTHR11941">
    <property type="entry name" value="ENOYL-COA HYDRATASE-RELATED"/>
    <property type="match status" value="1"/>
</dbReference>
<proteinExistence type="predicted"/>
<dbReference type="SUPFAM" id="SSF52096">
    <property type="entry name" value="ClpP/crotonase"/>
    <property type="match status" value="1"/>
</dbReference>
<dbReference type="Pfam" id="PF00378">
    <property type="entry name" value="ECH_1"/>
    <property type="match status" value="1"/>
</dbReference>
<sequence length="247" mass="26264">MPDFLDTSVDASGVATLTLARPAQGNALNATLVDELIAQLAVLAADGPRALVLRGEGSGFCGGFDLADLDQQSDGDLLLRFVRIEQLLQAVQYFPAPTIALAQKFAWGAGADLFAACRFRVCDSATRFSFPGARFGLVLGTRRLRALVGVDAAFRLLQAPSPISAEVAAETGLASALVDCADWSAWLDRCLHRLPVIDATTQAQLAQRIHGDEQAQDLAALTISAARPGLQARLIDYRNAARTMKAE</sequence>
<dbReference type="GO" id="GO:0006635">
    <property type="term" value="P:fatty acid beta-oxidation"/>
    <property type="evidence" value="ECO:0007669"/>
    <property type="project" value="TreeGrafter"/>
</dbReference>
<dbReference type="AlphaFoldDB" id="A0A8S8XE90"/>
<dbReference type="Gene3D" id="3.90.226.10">
    <property type="entry name" value="2-enoyl-CoA Hydratase, Chain A, domain 1"/>
    <property type="match status" value="1"/>
</dbReference>
<evidence type="ECO:0000313" key="3">
    <source>
        <dbReference type="EMBL" id="GIL41753.1"/>
    </source>
</evidence>
<accession>A0A8S8XE90</accession>
<evidence type="ECO:0000313" key="4">
    <source>
        <dbReference type="Proteomes" id="UP000681075"/>
    </source>
</evidence>
<dbReference type="InterPro" id="IPR029045">
    <property type="entry name" value="ClpP/crotonase-like_dom_sf"/>
</dbReference>
<dbReference type="PANTHER" id="PTHR11941:SF169">
    <property type="entry name" value="(7AS)-7A-METHYL-1,5-DIOXO-2,3,5,6,7,7A-HEXAHYDRO-1H-INDENE-CARBOXYL-COA HYDROLASE"/>
    <property type="match status" value="1"/>
</dbReference>